<dbReference type="Pfam" id="PF01497">
    <property type="entry name" value="Peripla_BP_2"/>
    <property type="match status" value="1"/>
</dbReference>
<proteinExistence type="predicted"/>
<evidence type="ECO:0000313" key="3">
    <source>
        <dbReference type="Proteomes" id="UP000276254"/>
    </source>
</evidence>
<dbReference type="InterPro" id="IPR050902">
    <property type="entry name" value="ABC_Transporter_SBP"/>
</dbReference>
<organism evidence="2 3">
    <name type="scientific">Sphingomonas paeninsulae</name>
    <dbReference type="NCBI Taxonomy" id="2319844"/>
    <lineage>
        <taxon>Bacteria</taxon>
        <taxon>Pseudomonadati</taxon>
        <taxon>Pseudomonadota</taxon>
        <taxon>Alphaproteobacteria</taxon>
        <taxon>Sphingomonadales</taxon>
        <taxon>Sphingomonadaceae</taxon>
        <taxon>Sphingomonas</taxon>
    </lineage>
</organism>
<keyword evidence="3" id="KW-1185">Reference proteome</keyword>
<dbReference type="Gene3D" id="3.40.50.1980">
    <property type="entry name" value="Nitrogenase molybdenum iron protein domain"/>
    <property type="match status" value="2"/>
</dbReference>
<protein>
    <submittedName>
        <fullName evidence="2">ABC transporter substrate-binding protein</fullName>
    </submittedName>
</protein>
<dbReference type="Proteomes" id="UP000276254">
    <property type="component" value="Chromosome"/>
</dbReference>
<evidence type="ECO:0000259" key="1">
    <source>
        <dbReference type="Pfam" id="PF01497"/>
    </source>
</evidence>
<gene>
    <name evidence="2" type="ORF">D3Y57_08430</name>
</gene>
<dbReference type="EMBL" id="CP032829">
    <property type="protein sequence ID" value="AYJ85993.1"/>
    <property type="molecule type" value="Genomic_DNA"/>
</dbReference>
<dbReference type="AlphaFoldDB" id="A0A494TGD2"/>
<name>A0A494TGD2_SPHPE</name>
<evidence type="ECO:0000313" key="2">
    <source>
        <dbReference type="EMBL" id="AYJ85993.1"/>
    </source>
</evidence>
<dbReference type="KEGG" id="spha:D3Y57_08430"/>
<dbReference type="RefSeq" id="WP_121152617.1">
    <property type="nucleotide sequence ID" value="NZ_CP032829.1"/>
</dbReference>
<dbReference type="InterPro" id="IPR002491">
    <property type="entry name" value="ABC_transptr_periplasmic_BD"/>
</dbReference>
<feature type="domain" description="Fe/B12 periplasmic-binding" evidence="1">
    <location>
        <begin position="19"/>
        <end position="214"/>
    </location>
</feature>
<dbReference type="SUPFAM" id="SSF53807">
    <property type="entry name" value="Helical backbone' metal receptor"/>
    <property type="match status" value="1"/>
</dbReference>
<dbReference type="PANTHER" id="PTHR30535:SF34">
    <property type="entry name" value="MOLYBDATE-BINDING PROTEIN MOLA"/>
    <property type="match status" value="1"/>
</dbReference>
<dbReference type="OrthoDB" id="1632039at2"/>
<reference evidence="2 3" key="1">
    <citation type="submission" date="2018-09" db="EMBL/GenBank/DDBJ databases">
        <title>Sphingomonas peninsula sp. nov., isolated from fildes peninsula, Antarctic soil.</title>
        <authorList>
            <person name="Yingchao G."/>
        </authorList>
    </citation>
    <scope>NUCLEOTIDE SEQUENCE [LARGE SCALE GENOMIC DNA]</scope>
    <source>
        <strain evidence="2 3">YZ-8</strain>
    </source>
</reference>
<accession>A0A494TGD2</accession>
<dbReference type="PANTHER" id="PTHR30535">
    <property type="entry name" value="VITAMIN B12-BINDING PROTEIN"/>
    <property type="match status" value="1"/>
</dbReference>
<sequence length="260" mass="27641">MIGALLLMASAPVSVPSRIVSNNPCIDAILAEVAAPAQIAAISHYSNNPRATSVDLKWARRFRTIGDTAEEVLMMHPDLFLTGIPAPTATTWAVKRANIRTVSVGVANTIAENQAQIMTIAEAVGNRAAGVKLVARIDAAVRDARATTKIPALIWQGGGLVPGQDSLASEMLKLSGFRNMGAAYGLVGWGTLPLEPVIMNPPRVVLSSGGNERDMVQRHSALARLKGRTTLADFPEDMLFCGGPTIIRAMARLKQIRMGL</sequence>